<keyword evidence="5 10" id="KW-1133">Transmembrane helix</keyword>
<dbReference type="AlphaFoldDB" id="A0A1F5YCT3"/>
<evidence type="ECO:0000256" key="3">
    <source>
        <dbReference type="ARBA" id="ARBA00022679"/>
    </source>
</evidence>
<evidence type="ECO:0000256" key="10">
    <source>
        <dbReference type="HAMAP-Rule" id="MF_01043"/>
    </source>
</evidence>
<feature type="transmembrane region" description="Helical" evidence="10">
    <location>
        <begin position="6"/>
        <end position="26"/>
    </location>
</feature>
<feature type="transmembrane region" description="Helical" evidence="10">
    <location>
        <begin position="179"/>
        <end position="195"/>
    </location>
</feature>
<dbReference type="EMBL" id="MFIW01000032">
    <property type="protein sequence ID" value="OGF97943.1"/>
    <property type="molecule type" value="Genomic_DNA"/>
</dbReference>
<evidence type="ECO:0000256" key="5">
    <source>
        <dbReference type="ARBA" id="ARBA00022989"/>
    </source>
</evidence>
<evidence type="ECO:0000256" key="4">
    <source>
        <dbReference type="ARBA" id="ARBA00022692"/>
    </source>
</evidence>
<keyword evidence="7 10" id="KW-0472">Membrane</keyword>
<evidence type="ECO:0000256" key="7">
    <source>
        <dbReference type="ARBA" id="ARBA00023136"/>
    </source>
</evidence>
<evidence type="ECO:0000313" key="12">
    <source>
        <dbReference type="Proteomes" id="UP000179034"/>
    </source>
</evidence>
<keyword evidence="4 10" id="KW-0812">Transmembrane</keyword>
<comment type="subunit">
    <text evidence="10">Probably interacts with PlsX.</text>
</comment>
<feature type="transmembrane region" description="Helical" evidence="10">
    <location>
        <begin position="47"/>
        <end position="69"/>
    </location>
</feature>
<evidence type="ECO:0000256" key="9">
    <source>
        <dbReference type="ARBA" id="ARBA00023264"/>
    </source>
</evidence>
<comment type="pathway">
    <text evidence="10">Lipid metabolism; phospholipid metabolism.</text>
</comment>
<evidence type="ECO:0000256" key="1">
    <source>
        <dbReference type="ARBA" id="ARBA00022475"/>
    </source>
</evidence>
<dbReference type="InterPro" id="IPR003811">
    <property type="entry name" value="G3P_acylTferase_PlsY"/>
</dbReference>
<dbReference type="Pfam" id="PF02660">
    <property type="entry name" value="G3P_acyltransf"/>
    <property type="match status" value="1"/>
</dbReference>
<dbReference type="NCBIfam" id="TIGR00023">
    <property type="entry name" value="glycerol-3-phosphate 1-O-acyltransferase PlsY"/>
    <property type="match status" value="1"/>
</dbReference>
<dbReference type="PANTHER" id="PTHR30309">
    <property type="entry name" value="INNER MEMBRANE PROTEIN YGIH"/>
    <property type="match status" value="1"/>
</dbReference>
<keyword evidence="8 10" id="KW-0594">Phospholipid biosynthesis</keyword>
<dbReference type="Proteomes" id="UP000179034">
    <property type="component" value="Unassembled WGS sequence"/>
</dbReference>
<organism evidence="11 12">
    <name type="scientific">Candidatus Glassbacteria bacterium RBG_16_58_8</name>
    <dbReference type="NCBI Taxonomy" id="1817866"/>
    <lineage>
        <taxon>Bacteria</taxon>
        <taxon>Candidatus Glassiibacteriota</taxon>
    </lineage>
</organism>
<keyword evidence="1 10" id="KW-1003">Cell membrane</keyword>
<dbReference type="GO" id="GO:0005886">
    <property type="term" value="C:plasma membrane"/>
    <property type="evidence" value="ECO:0007669"/>
    <property type="project" value="UniProtKB-SubCell"/>
</dbReference>
<evidence type="ECO:0000313" key="11">
    <source>
        <dbReference type="EMBL" id="OGF97943.1"/>
    </source>
</evidence>
<dbReference type="GO" id="GO:0043772">
    <property type="term" value="F:acyl-phosphate glycerol-3-phosphate acyltransferase activity"/>
    <property type="evidence" value="ECO:0007669"/>
    <property type="project" value="UniProtKB-UniRule"/>
</dbReference>
<protein>
    <recommendedName>
        <fullName evidence="10">Glycerol-3-phosphate acyltransferase</fullName>
    </recommendedName>
    <alternativeName>
        <fullName evidence="10">Acyl-PO4 G3P acyltransferase</fullName>
    </alternativeName>
    <alternativeName>
        <fullName evidence="10">Acyl-phosphate--glycerol-3-phosphate acyltransferase</fullName>
    </alternativeName>
    <alternativeName>
        <fullName evidence="10">G3P acyltransferase</fullName>
        <shortName evidence="10">GPAT</shortName>
        <ecNumber evidence="10">2.3.1.275</ecNumber>
    </alternativeName>
    <alternativeName>
        <fullName evidence="10">Lysophosphatidic acid synthase</fullName>
        <shortName evidence="10">LPA synthase</shortName>
    </alternativeName>
</protein>
<dbReference type="EC" id="2.3.1.275" evidence="10"/>
<keyword evidence="6 10" id="KW-0443">Lipid metabolism</keyword>
<proteinExistence type="inferred from homology"/>
<keyword evidence="3 10" id="KW-0808">Transferase</keyword>
<feature type="transmembrane region" description="Helical" evidence="10">
    <location>
        <begin position="149"/>
        <end position="167"/>
    </location>
</feature>
<evidence type="ECO:0000256" key="2">
    <source>
        <dbReference type="ARBA" id="ARBA00022516"/>
    </source>
</evidence>
<dbReference type="PANTHER" id="PTHR30309:SF0">
    <property type="entry name" value="GLYCEROL-3-PHOSPHATE ACYLTRANSFERASE-RELATED"/>
    <property type="match status" value="1"/>
</dbReference>
<keyword evidence="2 10" id="KW-0444">Lipid biosynthesis</keyword>
<name>A0A1F5YCT3_9BACT</name>
<feature type="transmembrane region" description="Helical" evidence="10">
    <location>
        <begin position="89"/>
        <end position="110"/>
    </location>
</feature>
<dbReference type="UniPathway" id="UPA00085"/>
<evidence type="ECO:0000256" key="8">
    <source>
        <dbReference type="ARBA" id="ARBA00023209"/>
    </source>
</evidence>
<evidence type="ECO:0000256" key="6">
    <source>
        <dbReference type="ARBA" id="ARBA00023098"/>
    </source>
</evidence>
<sequence>MSITSIVLGCAASYLLGSIPTGYIAGRVLKGVDLRKVGSRNPGTTNVFRSLGWGPAVAVFAVDMSKGLIPVLTFPGIFLSSEAGDPSLLLSYRIAFGTMAIMGHVWSFFLSFRGGKGVGTSFGVFMGLAPVATLFSLAVWVVLVVPTRIVSIGSLGAAVSFPFFLLLTEQGILEEKISLFLFGSLVTILVVYTHRSNIWRLLQGEEQSLKKKRGDDGVD</sequence>
<keyword evidence="9 10" id="KW-1208">Phospholipid metabolism</keyword>
<reference evidence="11 12" key="1">
    <citation type="journal article" date="2016" name="Nat. Commun.">
        <title>Thousands of microbial genomes shed light on interconnected biogeochemical processes in an aquifer system.</title>
        <authorList>
            <person name="Anantharaman K."/>
            <person name="Brown C.T."/>
            <person name="Hug L.A."/>
            <person name="Sharon I."/>
            <person name="Castelle C.J."/>
            <person name="Probst A.J."/>
            <person name="Thomas B.C."/>
            <person name="Singh A."/>
            <person name="Wilkins M.J."/>
            <person name="Karaoz U."/>
            <person name="Brodie E.L."/>
            <person name="Williams K.H."/>
            <person name="Hubbard S.S."/>
            <person name="Banfield J.F."/>
        </authorList>
    </citation>
    <scope>NUCLEOTIDE SEQUENCE [LARGE SCALE GENOMIC DNA]</scope>
</reference>
<dbReference type="HAMAP" id="MF_01043">
    <property type="entry name" value="PlsY"/>
    <property type="match status" value="1"/>
</dbReference>
<comment type="catalytic activity">
    <reaction evidence="10">
        <text>an acyl phosphate + sn-glycerol 3-phosphate = a 1-acyl-sn-glycero-3-phosphate + phosphate</text>
        <dbReference type="Rhea" id="RHEA:34075"/>
        <dbReference type="ChEBI" id="CHEBI:43474"/>
        <dbReference type="ChEBI" id="CHEBI:57597"/>
        <dbReference type="ChEBI" id="CHEBI:57970"/>
        <dbReference type="ChEBI" id="CHEBI:59918"/>
        <dbReference type="EC" id="2.3.1.275"/>
    </reaction>
</comment>
<feature type="transmembrane region" description="Helical" evidence="10">
    <location>
        <begin position="122"/>
        <end position="143"/>
    </location>
</feature>
<comment type="function">
    <text evidence="10">Catalyzes the transfer of an acyl group from acyl-phosphate (acyl-PO(4)) to glycerol-3-phosphate (G3P) to form lysophosphatidic acid (LPA). This enzyme utilizes acyl-phosphate as fatty acyl donor, but not acyl-CoA or acyl-ACP.</text>
</comment>
<comment type="subcellular location">
    <subcellularLocation>
        <location evidence="10">Cell membrane</location>
        <topology evidence="10">Multi-pass membrane protein</topology>
    </subcellularLocation>
</comment>
<gene>
    <name evidence="10" type="primary">plsY</name>
    <name evidence="11" type="ORF">A2Z06_03690</name>
</gene>
<keyword evidence="11" id="KW-0012">Acyltransferase</keyword>
<dbReference type="SMART" id="SM01207">
    <property type="entry name" value="G3P_acyltransf"/>
    <property type="match status" value="1"/>
</dbReference>
<accession>A0A1F5YCT3</accession>
<dbReference type="GO" id="GO:0008654">
    <property type="term" value="P:phospholipid biosynthetic process"/>
    <property type="evidence" value="ECO:0007669"/>
    <property type="project" value="UniProtKB-UniRule"/>
</dbReference>
<comment type="caution">
    <text evidence="11">The sequence shown here is derived from an EMBL/GenBank/DDBJ whole genome shotgun (WGS) entry which is preliminary data.</text>
</comment>
<comment type="similarity">
    <text evidence="10">Belongs to the PlsY family.</text>
</comment>